<protein>
    <submittedName>
        <fullName evidence="1">Uncharacterized protein</fullName>
    </submittedName>
</protein>
<dbReference type="EnsemblPlants" id="LPERR11G03480.1">
    <property type="protein sequence ID" value="LPERR11G03480.1"/>
    <property type="gene ID" value="LPERR11G03480"/>
</dbReference>
<dbReference type="AlphaFoldDB" id="A0A0D9XPE0"/>
<name>A0A0D9XPE0_9ORYZ</name>
<reference evidence="1" key="3">
    <citation type="submission" date="2015-04" db="UniProtKB">
        <authorList>
            <consortium name="EnsemblPlants"/>
        </authorList>
    </citation>
    <scope>IDENTIFICATION</scope>
</reference>
<dbReference type="Proteomes" id="UP000032180">
    <property type="component" value="Chromosome 11"/>
</dbReference>
<evidence type="ECO:0000313" key="1">
    <source>
        <dbReference type="EnsemblPlants" id="LPERR11G03480.1"/>
    </source>
</evidence>
<dbReference type="HOGENOM" id="CLU_2472307_0_0_1"/>
<organism evidence="1 2">
    <name type="scientific">Leersia perrieri</name>
    <dbReference type="NCBI Taxonomy" id="77586"/>
    <lineage>
        <taxon>Eukaryota</taxon>
        <taxon>Viridiplantae</taxon>
        <taxon>Streptophyta</taxon>
        <taxon>Embryophyta</taxon>
        <taxon>Tracheophyta</taxon>
        <taxon>Spermatophyta</taxon>
        <taxon>Magnoliopsida</taxon>
        <taxon>Liliopsida</taxon>
        <taxon>Poales</taxon>
        <taxon>Poaceae</taxon>
        <taxon>BOP clade</taxon>
        <taxon>Oryzoideae</taxon>
        <taxon>Oryzeae</taxon>
        <taxon>Oryzinae</taxon>
        <taxon>Leersia</taxon>
    </lineage>
</organism>
<keyword evidence="2" id="KW-1185">Reference proteome</keyword>
<reference evidence="2" key="2">
    <citation type="submission" date="2013-12" db="EMBL/GenBank/DDBJ databases">
        <authorList>
            <person name="Yu Y."/>
            <person name="Lee S."/>
            <person name="de Baynast K."/>
            <person name="Wissotski M."/>
            <person name="Liu L."/>
            <person name="Talag J."/>
            <person name="Goicoechea J."/>
            <person name="Angelova A."/>
            <person name="Jetty R."/>
            <person name="Kudrna D."/>
            <person name="Golser W."/>
            <person name="Rivera L."/>
            <person name="Zhang J."/>
            <person name="Wing R."/>
        </authorList>
    </citation>
    <scope>NUCLEOTIDE SEQUENCE</scope>
</reference>
<sequence>MEMSKAAATAVAFSSLLLPWRNLRGGVAGMISKSSTAARASRQAYSLCMQNRQQDHVAVPECVTLVGGGGVFIPGTFHVASDRMLIFL</sequence>
<evidence type="ECO:0000313" key="2">
    <source>
        <dbReference type="Proteomes" id="UP000032180"/>
    </source>
</evidence>
<dbReference type="Gramene" id="LPERR11G03480.1">
    <property type="protein sequence ID" value="LPERR11G03480.1"/>
    <property type="gene ID" value="LPERR11G03480"/>
</dbReference>
<reference evidence="1 2" key="1">
    <citation type="submission" date="2012-08" db="EMBL/GenBank/DDBJ databases">
        <title>Oryza genome evolution.</title>
        <authorList>
            <person name="Wing R.A."/>
        </authorList>
    </citation>
    <scope>NUCLEOTIDE SEQUENCE</scope>
</reference>
<accession>A0A0D9XPE0</accession>
<proteinExistence type="predicted"/>